<organism evidence="2 3">
    <name type="scientific">Ancylostoma ceylanicum</name>
    <dbReference type="NCBI Taxonomy" id="53326"/>
    <lineage>
        <taxon>Eukaryota</taxon>
        <taxon>Metazoa</taxon>
        <taxon>Ecdysozoa</taxon>
        <taxon>Nematoda</taxon>
        <taxon>Chromadorea</taxon>
        <taxon>Rhabditida</taxon>
        <taxon>Rhabditina</taxon>
        <taxon>Rhabditomorpha</taxon>
        <taxon>Strongyloidea</taxon>
        <taxon>Ancylostomatidae</taxon>
        <taxon>Ancylostomatinae</taxon>
        <taxon>Ancylostoma</taxon>
    </lineage>
</organism>
<evidence type="ECO:0000313" key="2">
    <source>
        <dbReference type="EMBL" id="EYB85798.1"/>
    </source>
</evidence>
<evidence type="ECO:0000256" key="1">
    <source>
        <dbReference type="SAM" id="MobiDB-lite"/>
    </source>
</evidence>
<feature type="compositionally biased region" description="Low complexity" evidence="1">
    <location>
        <begin position="330"/>
        <end position="343"/>
    </location>
</feature>
<gene>
    <name evidence="2" type="primary">Acey_s0290.g1526</name>
    <name evidence="2" type="ORF">Y032_0290g1526</name>
</gene>
<dbReference type="Proteomes" id="UP000024635">
    <property type="component" value="Unassembled WGS sequence"/>
</dbReference>
<feature type="region of interest" description="Disordered" evidence="1">
    <location>
        <begin position="328"/>
        <end position="351"/>
    </location>
</feature>
<dbReference type="AlphaFoldDB" id="A0A016S579"/>
<proteinExistence type="predicted"/>
<sequence length="351" mass="40431">MQMKHLLANIFTGFSKVYSQFKCMGLDSVGDHVTPSFYFVLRGSCELYISSEPIPEELYYSTYHRCYLDQYRPIIFSWDSNNLSIITKRGHLLSMLIIPVTDLLEEPMLEKIPLGLLHPLDFILVESIHEDVTTCHRSVPLTNKLLCYAFDGLFNITEYEIIVGPHWGDKIRQTIITLPHSLHYEPYIASYADHKGKNRLWVKNRLNWFFNFNIAKAAARGYERVSPRKYEIKDEHDFKTISSDIIYADAGGIVTKRCYKYLITGCLYRYSITKENPMTSLCLYDEHYKIYPGVVFKSWPTATTPAPALRIVVYAAYSQPYVFQSTPAWSSAVPPSLSSTSTSRFRNTEPG</sequence>
<keyword evidence="3" id="KW-1185">Reference proteome</keyword>
<dbReference type="EMBL" id="JARK01001626">
    <property type="protein sequence ID" value="EYB85798.1"/>
    <property type="molecule type" value="Genomic_DNA"/>
</dbReference>
<dbReference type="OrthoDB" id="5858197at2759"/>
<protein>
    <submittedName>
        <fullName evidence="2">Uncharacterized protein</fullName>
    </submittedName>
</protein>
<accession>A0A016S579</accession>
<evidence type="ECO:0000313" key="3">
    <source>
        <dbReference type="Proteomes" id="UP000024635"/>
    </source>
</evidence>
<reference evidence="3" key="1">
    <citation type="journal article" date="2015" name="Nat. Genet.">
        <title>The genome and transcriptome of the zoonotic hookworm Ancylostoma ceylanicum identify infection-specific gene families.</title>
        <authorList>
            <person name="Schwarz E.M."/>
            <person name="Hu Y."/>
            <person name="Antoshechkin I."/>
            <person name="Miller M.M."/>
            <person name="Sternberg P.W."/>
            <person name="Aroian R.V."/>
        </authorList>
    </citation>
    <scope>NUCLEOTIDE SEQUENCE</scope>
    <source>
        <strain evidence="3">HY135</strain>
    </source>
</reference>
<comment type="caution">
    <text evidence="2">The sequence shown here is derived from an EMBL/GenBank/DDBJ whole genome shotgun (WGS) entry which is preliminary data.</text>
</comment>
<name>A0A016S579_9BILA</name>